<sequence>MPTSYPRWHKERRLSSETCRLPGVLNAYGTELLRAVEERNHRRDLERLRDRQEELTHVKTCKDLWANRPSCSPSKAPHHSVGVDNACDLGFGEEIRHTESCPLGGEYWQVDIGF</sequence>
<gene>
    <name evidence="1" type="ORF">SSLN_LOCUS9606</name>
</gene>
<dbReference type="AlphaFoldDB" id="A0A183SZF8"/>
<name>A0A183SZF8_SCHSO</name>
<reference evidence="1 2" key="2">
    <citation type="submission" date="2018-11" db="EMBL/GenBank/DDBJ databases">
        <authorList>
            <consortium name="Pathogen Informatics"/>
        </authorList>
    </citation>
    <scope>NUCLEOTIDE SEQUENCE [LARGE SCALE GENOMIC DNA]</scope>
    <source>
        <strain evidence="1 2">NST_G2</strain>
    </source>
</reference>
<keyword evidence="2" id="KW-1185">Reference proteome</keyword>
<evidence type="ECO:0000313" key="1">
    <source>
        <dbReference type="EMBL" id="VDL95991.1"/>
    </source>
</evidence>
<accession>A0A183SZF8</accession>
<evidence type="ECO:0000313" key="2">
    <source>
        <dbReference type="Proteomes" id="UP000275846"/>
    </source>
</evidence>
<dbReference type="WBParaSite" id="SSLN_0000996801-mRNA-1">
    <property type="protein sequence ID" value="SSLN_0000996801-mRNA-1"/>
    <property type="gene ID" value="SSLN_0000996801"/>
</dbReference>
<reference evidence="3" key="1">
    <citation type="submission" date="2016-06" db="UniProtKB">
        <authorList>
            <consortium name="WormBaseParasite"/>
        </authorList>
    </citation>
    <scope>IDENTIFICATION</scope>
</reference>
<dbReference type="Proteomes" id="UP000275846">
    <property type="component" value="Unassembled WGS sequence"/>
</dbReference>
<proteinExistence type="predicted"/>
<dbReference type="EMBL" id="UYSU01035344">
    <property type="protein sequence ID" value="VDL95991.1"/>
    <property type="molecule type" value="Genomic_DNA"/>
</dbReference>
<protein>
    <submittedName>
        <fullName evidence="1 3">Uncharacterized protein</fullName>
    </submittedName>
</protein>
<evidence type="ECO:0000313" key="3">
    <source>
        <dbReference type="WBParaSite" id="SSLN_0000996801-mRNA-1"/>
    </source>
</evidence>
<organism evidence="3">
    <name type="scientific">Schistocephalus solidus</name>
    <name type="common">Tapeworm</name>
    <dbReference type="NCBI Taxonomy" id="70667"/>
    <lineage>
        <taxon>Eukaryota</taxon>
        <taxon>Metazoa</taxon>
        <taxon>Spiralia</taxon>
        <taxon>Lophotrochozoa</taxon>
        <taxon>Platyhelminthes</taxon>
        <taxon>Cestoda</taxon>
        <taxon>Eucestoda</taxon>
        <taxon>Diphyllobothriidea</taxon>
        <taxon>Diphyllobothriidae</taxon>
        <taxon>Schistocephalus</taxon>
    </lineage>
</organism>